<feature type="domain" description="Pseudouridine synthase I TruA alpha/beta" evidence="5">
    <location>
        <begin position="221"/>
        <end position="331"/>
    </location>
</feature>
<dbReference type="SUPFAM" id="SSF55120">
    <property type="entry name" value="Pseudouridine synthase"/>
    <property type="match status" value="1"/>
</dbReference>
<dbReference type="FunFam" id="3.30.70.580:FF:000007">
    <property type="entry name" value="tRNA pseudouridine synthase"/>
    <property type="match status" value="1"/>
</dbReference>
<dbReference type="GO" id="GO:0005634">
    <property type="term" value="C:nucleus"/>
    <property type="evidence" value="ECO:0007669"/>
    <property type="project" value="TreeGrafter"/>
</dbReference>
<dbReference type="EMBL" id="VXIV02001593">
    <property type="protein sequence ID" value="KAF6031518.1"/>
    <property type="molecule type" value="Genomic_DNA"/>
</dbReference>
<dbReference type="Gene3D" id="3.30.70.660">
    <property type="entry name" value="Pseudouridine synthase I, catalytic domain, C-terminal subdomain"/>
    <property type="match status" value="1"/>
</dbReference>
<dbReference type="InterPro" id="IPR020097">
    <property type="entry name" value="PsdUridine_synth_TruA_a/b_dom"/>
</dbReference>
<organism evidence="6 7">
    <name type="scientific">Bugula neritina</name>
    <name type="common">Brown bryozoan</name>
    <name type="synonym">Sertularia neritina</name>
    <dbReference type="NCBI Taxonomy" id="10212"/>
    <lineage>
        <taxon>Eukaryota</taxon>
        <taxon>Metazoa</taxon>
        <taxon>Spiralia</taxon>
        <taxon>Lophotrochozoa</taxon>
        <taxon>Bryozoa</taxon>
        <taxon>Gymnolaemata</taxon>
        <taxon>Cheilostomatida</taxon>
        <taxon>Flustrina</taxon>
        <taxon>Buguloidea</taxon>
        <taxon>Bugulidae</taxon>
        <taxon>Bugula</taxon>
    </lineage>
</organism>
<dbReference type="HAMAP" id="MF_00171">
    <property type="entry name" value="TruA"/>
    <property type="match status" value="1"/>
</dbReference>
<dbReference type="AlphaFoldDB" id="A0A7J7K1N6"/>
<keyword evidence="4" id="KW-0175">Coiled coil</keyword>
<dbReference type="Pfam" id="PF01416">
    <property type="entry name" value="PseudoU_synth_1"/>
    <property type="match status" value="1"/>
</dbReference>
<evidence type="ECO:0000313" key="7">
    <source>
        <dbReference type="Proteomes" id="UP000593567"/>
    </source>
</evidence>
<keyword evidence="2" id="KW-0819">tRNA processing</keyword>
<dbReference type="OrthoDB" id="25767at2759"/>
<comment type="caution">
    <text evidence="6">The sequence shown here is derived from an EMBL/GenBank/DDBJ whole genome shotgun (WGS) entry which is preliminary data.</text>
</comment>
<keyword evidence="7" id="KW-1185">Reference proteome</keyword>
<dbReference type="InterPro" id="IPR020103">
    <property type="entry name" value="PsdUridine_synth_cat_dom_sf"/>
</dbReference>
<dbReference type="Proteomes" id="UP000593567">
    <property type="component" value="Unassembled WGS sequence"/>
</dbReference>
<accession>A0A7J7K1N6</accession>
<dbReference type="GO" id="GO:0003723">
    <property type="term" value="F:RNA binding"/>
    <property type="evidence" value="ECO:0007669"/>
    <property type="project" value="InterPro"/>
</dbReference>
<evidence type="ECO:0000256" key="2">
    <source>
        <dbReference type="ARBA" id="ARBA00022694"/>
    </source>
</evidence>
<dbReference type="PANTHER" id="PTHR11142:SF5">
    <property type="entry name" value="TRNA PSEUDOURIDINE(38_39) SYNTHASE"/>
    <property type="match status" value="1"/>
</dbReference>
<name>A0A7J7K1N6_BUGNE</name>
<dbReference type="InterPro" id="IPR001406">
    <property type="entry name" value="PsdUridine_synth_TruA"/>
</dbReference>
<comment type="similarity">
    <text evidence="1">Belongs to the tRNA pseudouridine synthase TruA family.</text>
</comment>
<dbReference type="GO" id="GO:0005737">
    <property type="term" value="C:cytoplasm"/>
    <property type="evidence" value="ECO:0007669"/>
    <property type="project" value="TreeGrafter"/>
</dbReference>
<dbReference type="CDD" id="cd02569">
    <property type="entry name" value="PseudoU_synth_ScPus3"/>
    <property type="match status" value="1"/>
</dbReference>
<sequence>MAKTADDFTTTPASIKTADLNSLSKEDLVDRIRQLEFHVNQLKNIIAKSNDQKVGKAKLKNRPFDWSKYNKRHVALKIAYLGWDYKGFVVQEDTNKTIEHALFEALITAKLIENRETSNYHRCGRTDKGVSAFCQVISIDLRTTQSSGIGVITNPTAAPTDNEKPEIDFAGILNRILPDEIRVLAWAPVQPDFSARFDCNSRTYKYFFAKGDLNVEIMDLAAKKLVGTHDFRNLCKMDVGNGVISFIRHIDSAGVTVANDSDGYSMCTFTVVSKAFLWHQIRCIMALLFMIGKGQEKPEILDELFDIERNPCKPQYTMASELPLNLFDCSYTDLSWIYDSVEVEKLLSHYQQQWAEHSIKSFMLRSVIGSLKDHAPSLNNYQADILVSDYRRHTTYRPLLSRTTCGSLEDRKEHFAKRRKLNKFLNSTELVKEDN</sequence>
<dbReference type="NCBIfam" id="TIGR00071">
    <property type="entry name" value="hisT_truA"/>
    <property type="match status" value="1"/>
</dbReference>
<evidence type="ECO:0000313" key="6">
    <source>
        <dbReference type="EMBL" id="KAF6031518.1"/>
    </source>
</evidence>
<dbReference type="GO" id="GO:1990481">
    <property type="term" value="P:mRNA pseudouridine synthesis"/>
    <property type="evidence" value="ECO:0007669"/>
    <property type="project" value="TreeGrafter"/>
</dbReference>
<gene>
    <name evidence="6" type="ORF">EB796_010150</name>
</gene>
<protein>
    <recommendedName>
        <fullName evidence="5">Pseudouridine synthase I TruA alpha/beta domain-containing protein</fullName>
    </recommendedName>
</protein>
<dbReference type="InterPro" id="IPR020094">
    <property type="entry name" value="TruA/RsuA/RluB/E/F_N"/>
</dbReference>
<evidence type="ECO:0000256" key="1">
    <source>
        <dbReference type="ARBA" id="ARBA00009375"/>
    </source>
</evidence>
<dbReference type="GO" id="GO:0009982">
    <property type="term" value="F:pseudouridine synthase activity"/>
    <property type="evidence" value="ECO:0007669"/>
    <property type="project" value="InterPro"/>
</dbReference>
<keyword evidence="3" id="KW-0413">Isomerase</keyword>
<reference evidence="6" key="1">
    <citation type="submission" date="2020-06" db="EMBL/GenBank/DDBJ databases">
        <title>Draft genome of Bugula neritina, a colonial animal packing powerful symbionts and potential medicines.</title>
        <authorList>
            <person name="Rayko M."/>
        </authorList>
    </citation>
    <scope>NUCLEOTIDE SEQUENCE [LARGE SCALE GENOMIC DNA]</scope>
    <source>
        <strain evidence="6">Kwan_BN1</strain>
    </source>
</reference>
<dbReference type="Gene3D" id="3.30.70.580">
    <property type="entry name" value="Pseudouridine synthase I, catalytic domain, N-terminal subdomain"/>
    <property type="match status" value="1"/>
</dbReference>
<evidence type="ECO:0000256" key="3">
    <source>
        <dbReference type="ARBA" id="ARBA00023235"/>
    </source>
</evidence>
<dbReference type="InterPro" id="IPR020095">
    <property type="entry name" value="PsdUridine_synth_TruA_C"/>
</dbReference>
<dbReference type="PANTHER" id="PTHR11142">
    <property type="entry name" value="PSEUDOURIDYLATE SYNTHASE"/>
    <property type="match status" value="1"/>
</dbReference>
<evidence type="ECO:0000256" key="4">
    <source>
        <dbReference type="SAM" id="Coils"/>
    </source>
</evidence>
<feature type="coiled-coil region" evidence="4">
    <location>
        <begin position="25"/>
        <end position="52"/>
    </location>
</feature>
<dbReference type="GO" id="GO:0031119">
    <property type="term" value="P:tRNA pseudouridine synthesis"/>
    <property type="evidence" value="ECO:0007669"/>
    <property type="project" value="TreeGrafter"/>
</dbReference>
<proteinExistence type="inferred from homology"/>
<dbReference type="InterPro" id="IPR041707">
    <property type="entry name" value="Pus3-like"/>
</dbReference>
<evidence type="ECO:0000259" key="5">
    <source>
        <dbReference type="Pfam" id="PF01416"/>
    </source>
</evidence>